<keyword evidence="2" id="KW-1185">Reference proteome</keyword>
<reference evidence="2" key="2">
    <citation type="journal article" date="2017" name="J. Anim. Genet.">
        <title>Multiple reference genome sequences of hot pepper reveal the massive evolution of plant disease resistance genes by retroduplication.</title>
        <authorList>
            <person name="Kim S."/>
            <person name="Park J."/>
            <person name="Yeom S.-I."/>
            <person name="Kim Y.-M."/>
            <person name="Seo E."/>
            <person name="Kim K.-T."/>
            <person name="Kim M.-S."/>
            <person name="Lee J.M."/>
            <person name="Cheong K."/>
            <person name="Shin H.-S."/>
            <person name="Kim S.-B."/>
            <person name="Han K."/>
            <person name="Lee J."/>
            <person name="Park M."/>
            <person name="Lee H.-A."/>
            <person name="Lee H.-Y."/>
            <person name="Lee Y."/>
            <person name="Oh S."/>
            <person name="Lee J.H."/>
            <person name="Choi E."/>
            <person name="Choi E."/>
            <person name="Lee S.E."/>
            <person name="Jeon J."/>
            <person name="Kim H."/>
            <person name="Choi G."/>
            <person name="Song H."/>
            <person name="Lee J."/>
            <person name="Lee S.-C."/>
            <person name="Kwon J.-K."/>
            <person name="Lee H.-Y."/>
            <person name="Koo N."/>
            <person name="Hong Y."/>
            <person name="Kim R.W."/>
            <person name="Kang W.-H."/>
            <person name="Huh J.H."/>
            <person name="Kang B.-C."/>
            <person name="Yang T.-J."/>
            <person name="Lee Y.-H."/>
            <person name="Bennetzen J.L."/>
            <person name="Choi D."/>
        </authorList>
    </citation>
    <scope>NUCLEOTIDE SEQUENCE [LARGE SCALE GENOMIC DNA]</scope>
    <source>
        <strain evidence="2">cv. PBC81</strain>
    </source>
</reference>
<sequence>MCKLNILPDSSTFPSLLKSVAQSSCVQLGKSIHCNAVQLGFTSDIYTNTALVSMYGVCQQPDDARQLFDESPERNVQDFRNHPTNPTSPCPVLMDGFFDLVISG</sequence>
<dbReference type="OrthoDB" id="1937829at2759"/>
<accession>A0A2G2VXL0</accession>
<reference evidence="1 2" key="1">
    <citation type="journal article" date="2017" name="Genome Biol.">
        <title>New reference genome sequences of hot pepper reveal the massive evolution of plant disease-resistance genes by retroduplication.</title>
        <authorList>
            <person name="Kim S."/>
            <person name="Park J."/>
            <person name="Yeom S.I."/>
            <person name="Kim Y.M."/>
            <person name="Seo E."/>
            <person name="Kim K.T."/>
            <person name="Kim M.S."/>
            <person name="Lee J.M."/>
            <person name="Cheong K."/>
            <person name="Shin H.S."/>
            <person name="Kim S.B."/>
            <person name="Han K."/>
            <person name="Lee J."/>
            <person name="Park M."/>
            <person name="Lee H.A."/>
            <person name="Lee H.Y."/>
            <person name="Lee Y."/>
            <person name="Oh S."/>
            <person name="Lee J.H."/>
            <person name="Choi E."/>
            <person name="Choi E."/>
            <person name="Lee S.E."/>
            <person name="Jeon J."/>
            <person name="Kim H."/>
            <person name="Choi G."/>
            <person name="Song H."/>
            <person name="Lee J."/>
            <person name="Lee S.C."/>
            <person name="Kwon J.K."/>
            <person name="Lee H.Y."/>
            <person name="Koo N."/>
            <person name="Hong Y."/>
            <person name="Kim R.W."/>
            <person name="Kang W.H."/>
            <person name="Huh J.H."/>
            <person name="Kang B.C."/>
            <person name="Yang T.J."/>
            <person name="Lee Y.H."/>
            <person name="Bennetzen J.L."/>
            <person name="Choi D."/>
        </authorList>
    </citation>
    <scope>NUCLEOTIDE SEQUENCE [LARGE SCALE GENOMIC DNA]</scope>
    <source>
        <strain evidence="2">cv. PBC81</strain>
    </source>
</reference>
<comment type="caution">
    <text evidence="1">The sequence shown here is derived from an EMBL/GenBank/DDBJ whole genome shotgun (WGS) entry which is preliminary data.</text>
</comment>
<dbReference type="Gene3D" id="1.25.40.10">
    <property type="entry name" value="Tetratricopeptide repeat domain"/>
    <property type="match status" value="1"/>
</dbReference>
<dbReference type="GO" id="GO:0003723">
    <property type="term" value="F:RNA binding"/>
    <property type="evidence" value="ECO:0007669"/>
    <property type="project" value="InterPro"/>
</dbReference>
<dbReference type="AlphaFoldDB" id="A0A2G2VXL0"/>
<dbReference type="STRING" id="33114.A0A2G2VXL0"/>
<protein>
    <recommendedName>
        <fullName evidence="3">Pentatricopeptide repeat-containing protein</fullName>
    </recommendedName>
</protein>
<evidence type="ECO:0000313" key="2">
    <source>
        <dbReference type="Proteomes" id="UP000224567"/>
    </source>
</evidence>
<evidence type="ECO:0000313" key="1">
    <source>
        <dbReference type="EMBL" id="PHT37701.1"/>
    </source>
</evidence>
<proteinExistence type="predicted"/>
<evidence type="ECO:0008006" key="3">
    <source>
        <dbReference type="Google" id="ProtNLM"/>
    </source>
</evidence>
<dbReference type="InterPro" id="IPR046960">
    <property type="entry name" value="PPR_At4g14850-like_plant"/>
</dbReference>
<dbReference type="InterPro" id="IPR011990">
    <property type="entry name" value="TPR-like_helical_dom_sf"/>
</dbReference>
<name>A0A2G2VXL0_CAPBA</name>
<dbReference type="EMBL" id="MLFT02000009">
    <property type="protein sequence ID" value="PHT37701.1"/>
    <property type="molecule type" value="Genomic_DNA"/>
</dbReference>
<dbReference type="Proteomes" id="UP000224567">
    <property type="component" value="Unassembled WGS sequence"/>
</dbReference>
<organism evidence="1 2">
    <name type="scientific">Capsicum baccatum</name>
    <name type="common">Peruvian pepper</name>
    <dbReference type="NCBI Taxonomy" id="33114"/>
    <lineage>
        <taxon>Eukaryota</taxon>
        <taxon>Viridiplantae</taxon>
        <taxon>Streptophyta</taxon>
        <taxon>Embryophyta</taxon>
        <taxon>Tracheophyta</taxon>
        <taxon>Spermatophyta</taxon>
        <taxon>Magnoliopsida</taxon>
        <taxon>eudicotyledons</taxon>
        <taxon>Gunneridae</taxon>
        <taxon>Pentapetalae</taxon>
        <taxon>asterids</taxon>
        <taxon>lamiids</taxon>
        <taxon>Solanales</taxon>
        <taxon>Solanaceae</taxon>
        <taxon>Solanoideae</taxon>
        <taxon>Capsiceae</taxon>
        <taxon>Capsicum</taxon>
    </lineage>
</organism>
<dbReference type="PANTHER" id="PTHR47926:SF447">
    <property type="entry name" value="DYW DOMAIN-CONTAINING PROTEIN"/>
    <property type="match status" value="1"/>
</dbReference>
<dbReference type="PANTHER" id="PTHR47926">
    <property type="entry name" value="PENTATRICOPEPTIDE REPEAT-CONTAINING PROTEIN"/>
    <property type="match status" value="1"/>
</dbReference>
<gene>
    <name evidence="1" type="ORF">CQW23_21274</name>
</gene>
<dbReference type="GO" id="GO:0009451">
    <property type="term" value="P:RNA modification"/>
    <property type="evidence" value="ECO:0007669"/>
    <property type="project" value="InterPro"/>
</dbReference>